<protein>
    <submittedName>
        <fullName evidence="1">Uncharacterized protein</fullName>
    </submittedName>
</protein>
<sequence length="72" mass="8011">MNNTLDVQQKSDFSENRMADLPAKCIRYGSSISFYIKQSTVHVGGLRAQVLPTYSPLPPYSSTGLMHCLSRC</sequence>
<name>D2Y5V2_9ALPH</name>
<evidence type="ECO:0000313" key="1">
    <source>
        <dbReference type="EMBL" id="ADA83439.1"/>
    </source>
</evidence>
<accession>D2Y5V2</accession>
<reference evidence="1" key="1">
    <citation type="submission" date="2009-12" db="EMBL/GenBank/DDBJ databases">
        <title>MDV China vaccine strain 814.</title>
        <authorList>
            <person name="Zhang F."/>
            <person name="Liu C."/>
            <person name="Zhang Y."/>
            <person name="Liu A."/>
            <person name="Yan F."/>
        </authorList>
    </citation>
    <scope>NUCLEOTIDE SEQUENCE</scope>
    <source>
        <strain evidence="1">814</strain>
    </source>
</reference>
<dbReference type="EMBL" id="GU354327">
    <property type="protein sequence ID" value="ADA83439.1"/>
    <property type="molecule type" value="Genomic_DNA"/>
</dbReference>
<organism evidence="1">
    <name type="scientific">Gallid alphaherpesvirus 2</name>
    <dbReference type="NCBI Taxonomy" id="10390"/>
    <lineage>
        <taxon>Viruses</taxon>
        <taxon>Duplodnaviria</taxon>
        <taxon>Heunggongvirae</taxon>
        <taxon>Peploviricota</taxon>
        <taxon>Herviviricetes</taxon>
        <taxon>Herpesvirales</taxon>
        <taxon>Orthoherpesviridae</taxon>
        <taxon>Alphaherpesvirinae</taxon>
        <taxon>Mardivirus</taxon>
        <taxon>Mardivirus gallidalpha2</taxon>
    </lineage>
</organism>
<proteinExistence type="predicted"/>